<sequence>MAPSPTSLDKFLHGINNGNLELMLSAFASDAELVDDGKSFTGEGIKAFCGPGLIGHHGRVEILERELRKDGKVFQHIMMDGDFGEGFGIHEPFDLYLLATIENDKIRYLEVGDVDPRKPTIRTVYAASGNSTDPLSSIRINRRNLPKPKEGWVRVKVQAVGLNFHDIFTLRGLGLHEIRYPMILGNEGAGILEDGTEVAVYPNLGDSDFKGDETLDPKRHVLGEVVQGTLAEYIVVPKRNAVPRPQGLDAKDASVMGIAWLTAYRMMFKQASLRPGQTVLVQGSSGGVTTALIQLGSAAGFRVWATGRTEAKRALATRLGAERTFEPLAKLPYLVDAAFDTSGATTISHSLGSVKPGGTVVSCGIHSEGGSTEVKIDLLHLLANQTILTGVYTGTREEFVDLLNFVAVKGIKPHIGKVLPLERADEGLKDIWEGKTEGKIVVTI</sequence>
<dbReference type="SMART" id="SM00829">
    <property type="entry name" value="PKS_ER"/>
    <property type="match status" value="1"/>
</dbReference>
<dbReference type="PANTHER" id="PTHR45033:SF3">
    <property type="entry name" value="DEHYDROGENASE, PUTATIVE (AFU_ORTHOLOGUE AFUA_2G13270)-RELATED"/>
    <property type="match status" value="1"/>
</dbReference>
<dbReference type="Pfam" id="PF08240">
    <property type="entry name" value="ADH_N"/>
    <property type="match status" value="1"/>
</dbReference>
<dbReference type="Pfam" id="PF00107">
    <property type="entry name" value="ADH_zinc_N"/>
    <property type="match status" value="1"/>
</dbReference>
<evidence type="ECO:0000313" key="2">
    <source>
        <dbReference type="EMBL" id="KIW50730.1"/>
    </source>
</evidence>
<evidence type="ECO:0000313" key="3">
    <source>
        <dbReference type="Proteomes" id="UP000054342"/>
    </source>
</evidence>
<dbReference type="EMBL" id="KN847322">
    <property type="protein sequence ID" value="KIW50730.1"/>
    <property type="molecule type" value="Genomic_DNA"/>
</dbReference>
<dbReference type="Gene3D" id="3.40.50.720">
    <property type="entry name" value="NAD(P)-binding Rossmann-like Domain"/>
    <property type="match status" value="1"/>
</dbReference>
<reference evidence="2 3" key="1">
    <citation type="submission" date="2015-01" db="EMBL/GenBank/DDBJ databases">
        <title>The Genome Sequence of Exophiala xenobiotica CBS118157.</title>
        <authorList>
            <consortium name="The Broad Institute Genomics Platform"/>
            <person name="Cuomo C."/>
            <person name="de Hoog S."/>
            <person name="Gorbushina A."/>
            <person name="Stielow B."/>
            <person name="Teixiera M."/>
            <person name="Abouelleil A."/>
            <person name="Chapman S.B."/>
            <person name="Priest M."/>
            <person name="Young S.K."/>
            <person name="Wortman J."/>
            <person name="Nusbaum C."/>
            <person name="Birren B."/>
        </authorList>
    </citation>
    <scope>NUCLEOTIDE SEQUENCE [LARGE SCALE GENOMIC DNA]</scope>
    <source>
        <strain evidence="2 3">CBS 118157</strain>
    </source>
</reference>
<dbReference type="PANTHER" id="PTHR45033">
    <property type="match status" value="1"/>
</dbReference>
<feature type="domain" description="Enoyl reductase (ER)" evidence="1">
    <location>
        <begin position="133"/>
        <end position="442"/>
    </location>
</feature>
<accession>A0A0D2E7K7</accession>
<organism evidence="2 3">
    <name type="scientific">Exophiala xenobiotica</name>
    <dbReference type="NCBI Taxonomy" id="348802"/>
    <lineage>
        <taxon>Eukaryota</taxon>
        <taxon>Fungi</taxon>
        <taxon>Dikarya</taxon>
        <taxon>Ascomycota</taxon>
        <taxon>Pezizomycotina</taxon>
        <taxon>Eurotiomycetes</taxon>
        <taxon>Chaetothyriomycetidae</taxon>
        <taxon>Chaetothyriales</taxon>
        <taxon>Herpotrichiellaceae</taxon>
        <taxon>Exophiala</taxon>
    </lineage>
</organism>
<dbReference type="InterPro" id="IPR013149">
    <property type="entry name" value="ADH-like_C"/>
</dbReference>
<dbReference type="Gene3D" id="3.90.180.10">
    <property type="entry name" value="Medium-chain alcohol dehydrogenases, catalytic domain"/>
    <property type="match status" value="1"/>
</dbReference>
<dbReference type="Proteomes" id="UP000054342">
    <property type="component" value="Unassembled WGS sequence"/>
</dbReference>
<dbReference type="AlphaFoldDB" id="A0A0D2E7K7"/>
<gene>
    <name evidence="2" type="ORF">PV05_09518</name>
</gene>
<dbReference type="SUPFAM" id="SSF50129">
    <property type="entry name" value="GroES-like"/>
    <property type="match status" value="1"/>
</dbReference>
<dbReference type="Gene3D" id="3.10.450.50">
    <property type="match status" value="1"/>
</dbReference>
<dbReference type="InterPro" id="IPR011032">
    <property type="entry name" value="GroES-like_sf"/>
</dbReference>
<dbReference type="OrthoDB" id="201656at2759"/>
<dbReference type="InterPro" id="IPR013154">
    <property type="entry name" value="ADH-like_N"/>
</dbReference>
<dbReference type="SUPFAM" id="SSF51735">
    <property type="entry name" value="NAD(P)-binding Rossmann-fold domains"/>
    <property type="match status" value="1"/>
</dbReference>
<dbReference type="InterPro" id="IPR036291">
    <property type="entry name" value="NAD(P)-bd_dom_sf"/>
</dbReference>
<dbReference type="GeneID" id="25331426"/>
<dbReference type="RefSeq" id="XP_013311314.1">
    <property type="nucleotide sequence ID" value="XM_013455860.1"/>
</dbReference>
<protein>
    <recommendedName>
        <fullName evidence="1">Enoyl reductase (ER) domain-containing protein</fullName>
    </recommendedName>
</protein>
<name>A0A0D2E7K7_9EURO</name>
<dbReference type="HOGENOM" id="CLU_026673_3_4_1"/>
<evidence type="ECO:0000259" key="1">
    <source>
        <dbReference type="SMART" id="SM00829"/>
    </source>
</evidence>
<dbReference type="GO" id="GO:0016491">
    <property type="term" value="F:oxidoreductase activity"/>
    <property type="evidence" value="ECO:0007669"/>
    <property type="project" value="InterPro"/>
</dbReference>
<keyword evidence="3" id="KW-1185">Reference proteome</keyword>
<proteinExistence type="predicted"/>
<dbReference type="InterPro" id="IPR020843">
    <property type="entry name" value="ER"/>
</dbReference>
<dbReference type="InterPro" id="IPR052711">
    <property type="entry name" value="Zinc_ADH-like"/>
</dbReference>
<dbReference type="STRING" id="348802.A0A0D2E7K7"/>